<evidence type="ECO:0000313" key="1">
    <source>
        <dbReference type="EMBL" id="EYC21419.1"/>
    </source>
</evidence>
<comment type="caution">
    <text evidence="1">The sequence shown here is derived from an EMBL/GenBank/DDBJ whole genome shotgun (WGS) entry which is preliminary data.</text>
</comment>
<name>A0A016V174_9BILA</name>
<evidence type="ECO:0000313" key="2">
    <source>
        <dbReference type="Proteomes" id="UP000024635"/>
    </source>
</evidence>
<dbReference type="Proteomes" id="UP000024635">
    <property type="component" value="Unassembled WGS sequence"/>
</dbReference>
<sequence>MEGNSSLERVCFHSSSYALEPQYSSLALARIPSLITRVRSRHTPQRDRAARVCFLNPDCSFKFDALNDIRGHLLTVFQLQQYPSVPPAVQEVVYTTTCALHHHVCFGRVQPRRGCESINHSPAAYLLSRSPDNCASMNAAQTA</sequence>
<accession>A0A016V174</accession>
<dbReference type="EMBL" id="JARK01001355">
    <property type="protein sequence ID" value="EYC21419.1"/>
    <property type="molecule type" value="Genomic_DNA"/>
</dbReference>
<keyword evidence="2" id="KW-1185">Reference proteome</keyword>
<protein>
    <submittedName>
        <fullName evidence="1">Uncharacterized protein</fullName>
    </submittedName>
</protein>
<dbReference type="AlphaFoldDB" id="A0A016V174"/>
<proteinExistence type="predicted"/>
<reference evidence="2" key="1">
    <citation type="journal article" date="2015" name="Nat. Genet.">
        <title>The genome and transcriptome of the zoonotic hookworm Ancylostoma ceylanicum identify infection-specific gene families.</title>
        <authorList>
            <person name="Schwarz E.M."/>
            <person name="Hu Y."/>
            <person name="Antoshechkin I."/>
            <person name="Miller M.M."/>
            <person name="Sternberg P.W."/>
            <person name="Aroian R.V."/>
        </authorList>
    </citation>
    <scope>NUCLEOTIDE SEQUENCE</scope>
    <source>
        <strain evidence="2">HY135</strain>
    </source>
</reference>
<gene>
    <name evidence="1" type="primary">Acey_s0019.g3809</name>
    <name evidence="1" type="ORF">Y032_0019g3809</name>
</gene>
<organism evidence="1 2">
    <name type="scientific">Ancylostoma ceylanicum</name>
    <dbReference type="NCBI Taxonomy" id="53326"/>
    <lineage>
        <taxon>Eukaryota</taxon>
        <taxon>Metazoa</taxon>
        <taxon>Ecdysozoa</taxon>
        <taxon>Nematoda</taxon>
        <taxon>Chromadorea</taxon>
        <taxon>Rhabditida</taxon>
        <taxon>Rhabditina</taxon>
        <taxon>Rhabditomorpha</taxon>
        <taxon>Strongyloidea</taxon>
        <taxon>Ancylostomatidae</taxon>
        <taxon>Ancylostomatinae</taxon>
        <taxon>Ancylostoma</taxon>
    </lineage>
</organism>